<gene>
    <name evidence="1" type="ORF">C942_04595</name>
</gene>
<reference evidence="1 2" key="1">
    <citation type="submission" date="2012-12" db="EMBL/GenBank/DDBJ databases">
        <title>Genome Assembly of Photobacterium sp. AK15.</title>
        <authorList>
            <person name="Khatri I."/>
            <person name="Vaidya B."/>
            <person name="Srinivas T.N.R."/>
            <person name="Subramanian S."/>
            <person name="Pinnaka A."/>
        </authorList>
    </citation>
    <scope>NUCLEOTIDE SEQUENCE [LARGE SCALE GENOMIC DNA]</scope>
    <source>
        <strain evidence="1 2">AK15</strain>
    </source>
</reference>
<keyword evidence="2" id="KW-1185">Reference proteome</keyword>
<dbReference type="InterPro" id="IPR043737">
    <property type="entry name" value="DUF5682"/>
</dbReference>
<sequence length="706" mass="80554">MYSIAKDNQARRGFIPFAPMSPEWNALQAGKLHNIPCQFIDLPYTHWPIQLGEDEDEEISNTDPLLYDSEATFSQTYIEALLAKSHCESFDQWWDRYFEHQYSASAESFFEQMQLFGSQMRQHQTGAEPHTLLREQYMASRIAPCLAAGQKVLVVCGAFHCQGIWHFLQQEQSLNLEPERDQRSGCHLVPYPLSRLSHRHYGASLSHSGYYAHWWKKLKTAPLKKLGTLTRHVHTELATELMSFLTSKGHNVAMPQCVDLVVAAEQLAQLRDIAPGRSEFIEAAQLTFIKETQHAFHAWIDEFFTESKAGSLAKNLPTAPIVIDFRERSSQLKLPSQLIDGETRKELAIYRQANHLRQSHFLHQLAFLSVPYATQLGGPNFADQSELQRVREQWLIRFSPETESALVEQSHLGSTIEEVIHNTLRQRLNRSDMTSYQSVTLLLAVLQMGMPNWLSPLLTLVKRQIDSETDLTQLYPSLSLLFQCLSGNRLLAHSHQHEFEQVIQHSFVRLCARLPRLVDPRHEKELLPLLAELLKLTQQRADICQPSYLQDALIAIPASQYTDSLHGACAAIATVLSQADNCPILGDALQNVIEQCHREPDALGDFCYGIAIAADYLLYQQASLKQQLDQFLTSCDETLFLQVLPAMRRAFLQLNYDAFAQISELCQQDPDQIAYERQPDACDIALMQQIRQHALQGLEFWGIDYE</sequence>
<accession>L8JDG9</accession>
<dbReference type="Proteomes" id="UP000011134">
    <property type="component" value="Unassembled WGS sequence"/>
</dbReference>
<comment type="caution">
    <text evidence="1">The sequence shown here is derived from an EMBL/GenBank/DDBJ whole genome shotgun (WGS) entry which is preliminary data.</text>
</comment>
<evidence type="ECO:0000313" key="1">
    <source>
        <dbReference type="EMBL" id="ELR66896.1"/>
    </source>
</evidence>
<proteinExistence type="predicted"/>
<dbReference type="AlphaFoldDB" id="L8JDG9"/>
<evidence type="ECO:0000313" key="2">
    <source>
        <dbReference type="Proteomes" id="UP000011134"/>
    </source>
</evidence>
<dbReference type="Pfam" id="PF18934">
    <property type="entry name" value="DUF5682"/>
    <property type="match status" value="1"/>
</dbReference>
<dbReference type="PATRIC" id="fig|1056511.3.peg.1424"/>
<dbReference type="EMBL" id="AMZO01000006">
    <property type="protein sequence ID" value="ELR66896.1"/>
    <property type="molecule type" value="Genomic_DNA"/>
</dbReference>
<protein>
    <submittedName>
        <fullName evidence="1">Uncharacterized protein</fullName>
    </submittedName>
</protein>
<name>L8JDG9_9GAMM</name>
<organism evidence="1 2">
    <name type="scientific">Photobacterium marinum</name>
    <dbReference type="NCBI Taxonomy" id="1056511"/>
    <lineage>
        <taxon>Bacteria</taxon>
        <taxon>Pseudomonadati</taxon>
        <taxon>Pseudomonadota</taxon>
        <taxon>Gammaproteobacteria</taxon>
        <taxon>Vibrionales</taxon>
        <taxon>Vibrionaceae</taxon>
        <taxon>Photobacterium</taxon>
    </lineage>
</organism>